<protein>
    <submittedName>
        <fullName evidence="1">Serine/threonine protein kinase</fullName>
    </submittedName>
</protein>
<proteinExistence type="predicted"/>
<keyword evidence="2" id="KW-1185">Reference proteome</keyword>
<dbReference type="RefSeq" id="XP_067717136.1">
    <property type="nucleotide sequence ID" value="XM_067861035.1"/>
</dbReference>
<evidence type="ECO:0000313" key="1">
    <source>
        <dbReference type="EMBL" id="GIX65067.1"/>
    </source>
</evidence>
<dbReference type="GeneID" id="94196548"/>
<accession>A0AAV4LZM0</accession>
<dbReference type="Proteomes" id="UP001497744">
    <property type="component" value="Unassembled WGS sequence"/>
</dbReference>
<keyword evidence="1" id="KW-0808">Transferase</keyword>
<name>A0AAV4LZM0_BABCB</name>
<dbReference type="AlphaFoldDB" id="A0AAV4LZM0"/>
<gene>
    <name evidence="1" type="ORF">BcabD6B2_45020</name>
</gene>
<reference evidence="1 2" key="1">
    <citation type="submission" date="2021-06" db="EMBL/GenBank/DDBJ databases">
        <title>Genome sequence of Babesia caballi.</title>
        <authorList>
            <person name="Yamagishi J."/>
            <person name="Kidaka T."/>
            <person name="Ochi A."/>
        </authorList>
    </citation>
    <scope>NUCLEOTIDE SEQUENCE [LARGE SCALE GENOMIC DNA]</scope>
    <source>
        <strain evidence="1">USDA-D6B2</strain>
    </source>
</reference>
<keyword evidence="1" id="KW-0723">Serine/threonine-protein kinase</keyword>
<organism evidence="1 2">
    <name type="scientific">Babesia caballi</name>
    <dbReference type="NCBI Taxonomy" id="5871"/>
    <lineage>
        <taxon>Eukaryota</taxon>
        <taxon>Sar</taxon>
        <taxon>Alveolata</taxon>
        <taxon>Apicomplexa</taxon>
        <taxon>Aconoidasida</taxon>
        <taxon>Piroplasmida</taxon>
        <taxon>Babesiidae</taxon>
        <taxon>Babesia</taxon>
    </lineage>
</organism>
<sequence length="104" mass="11289">MPRASRIQRASVDVPKTGKFGSPGGSFIGGRKHVWLGEDGVEKLFGGFDSTLNKQNTIHSSDGNGQGFVGLVCVFWLLSSEDVKLALLFVSKNFVDTLETSYCF</sequence>
<keyword evidence="1" id="KW-0418">Kinase</keyword>
<dbReference type="GO" id="GO:0004674">
    <property type="term" value="F:protein serine/threonine kinase activity"/>
    <property type="evidence" value="ECO:0007669"/>
    <property type="project" value="UniProtKB-KW"/>
</dbReference>
<evidence type="ECO:0000313" key="2">
    <source>
        <dbReference type="Proteomes" id="UP001497744"/>
    </source>
</evidence>
<dbReference type="EMBL" id="BPLF01000004">
    <property type="protein sequence ID" value="GIX65067.1"/>
    <property type="molecule type" value="Genomic_DNA"/>
</dbReference>
<comment type="caution">
    <text evidence="1">The sequence shown here is derived from an EMBL/GenBank/DDBJ whole genome shotgun (WGS) entry which is preliminary data.</text>
</comment>